<dbReference type="GO" id="GO:0046677">
    <property type="term" value="P:response to antibiotic"/>
    <property type="evidence" value="ECO:0007669"/>
    <property type="project" value="InterPro"/>
</dbReference>
<dbReference type="KEGG" id="sle:sle_05680"/>
<dbReference type="Gene3D" id="3.30.1870.10">
    <property type="entry name" value="EreA-like, domain 2"/>
    <property type="match status" value="1"/>
</dbReference>
<reference evidence="3 4" key="1">
    <citation type="submission" date="2015-02" db="EMBL/GenBank/DDBJ databases">
        <authorList>
            <person name="Gomez-Escribano P.J."/>
        </authorList>
    </citation>
    <scope>NUCLEOTIDE SEQUENCE [LARGE SCALE GENOMIC DNA]</scope>
    <source>
        <strain evidence="4">C34 (DSM 42122 / NRRL B-24963)</strain>
    </source>
</reference>
<dbReference type="PIRSF" id="PIRSF036794">
    <property type="entry name" value="UCP_erythr_ester"/>
    <property type="match status" value="1"/>
</dbReference>
<evidence type="ECO:0000313" key="3">
    <source>
        <dbReference type="EMBL" id="CQR60030.1"/>
    </source>
</evidence>
<dbReference type="PANTHER" id="PTHR31299:SF0">
    <property type="entry name" value="ESTERASE, PUTATIVE (AFU_ORTHOLOGUE AFUA_1G05850)-RELATED"/>
    <property type="match status" value="1"/>
</dbReference>
<accession>A0A0F7VLY7</accession>
<protein>
    <submittedName>
        <fullName evidence="3">Erythromycin esterase type II</fullName>
    </submittedName>
</protein>
<evidence type="ECO:0000256" key="2">
    <source>
        <dbReference type="SAM" id="SignalP"/>
    </source>
</evidence>
<feature type="chain" id="PRO_5038980046" evidence="2">
    <location>
        <begin position="44"/>
        <end position="481"/>
    </location>
</feature>
<evidence type="ECO:0000256" key="1">
    <source>
        <dbReference type="SAM" id="MobiDB-lite"/>
    </source>
</evidence>
<dbReference type="AlphaFoldDB" id="A0A0F7VLY7"/>
<dbReference type="Proteomes" id="UP000035016">
    <property type="component" value="Chromosome Chromosome"/>
</dbReference>
<dbReference type="Gene3D" id="1.20.1440.30">
    <property type="entry name" value="Biosynthetic Protein domain"/>
    <property type="match status" value="1"/>
</dbReference>
<dbReference type="InterPro" id="IPR014622">
    <property type="entry name" value="UCP036794_erythomycin"/>
</dbReference>
<dbReference type="CDD" id="cd14728">
    <property type="entry name" value="Ere-like"/>
    <property type="match status" value="1"/>
</dbReference>
<organism evidence="3 4">
    <name type="scientific">Streptomyces leeuwenhoekii</name>
    <dbReference type="NCBI Taxonomy" id="1437453"/>
    <lineage>
        <taxon>Bacteria</taxon>
        <taxon>Bacillati</taxon>
        <taxon>Actinomycetota</taxon>
        <taxon>Actinomycetes</taxon>
        <taxon>Kitasatosporales</taxon>
        <taxon>Streptomycetaceae</taxon>
        <taxon>Streptomyces</taxon>
    </lineage>
</organism>
<dbReference type="EMBL" id="LN831790">
    <property type="protein sequence ID" value="CQR60030.1"/>
    <property type="molecule type" value="Genomic_DNA"/>
</dbReference>
<keyword evidence="2" id="KW-0732">Signal</keyword>
<dbReference type="Pfam" id="PF05139">
    <property type="entry name" value="Erythro_esteras"/>
    <property type="match status" value="1"/>
</dbReference>
<dbReference type="SUPFAM" id="SSF159501">
    <property type="entry name" value="EreA/ChaN-like"/>
    <property type="match status" value="1"/>
</dbReference>
<gene>
    <name evidence="3" type="primary">sle_05680</name>
</gene>
<feature type="region of interest" description="Disordered" evidence="1">
    <location>
        <begin position="48"/>
        <end position="67"/>
    </location>
</feature>
<name>A0A0F7VLY7_STRLW</name>
<sequence>MVGSGHARQPWTMRSHTRRHRTRTTLVVLAALTALATAGTATAGAAAGAAPASASPPAAAGPHTGSAPAVVGALDRAAHPLRTAEPGGDTRDLRFLERVIGDARVVGVGEATHSSHEFFALKDRVFRHLVETKGFRTFALEAGWSTGLGLNDYVLHGEGDPRQIMGEEFQRDYLWWNNTDYLRLFQWMRAYNVRHPGDPVRFMGDDIAWTGPELYDEVTRYVAAARPALRDRFEELYRGLRPTVATGTYIERYLGRPYAERAEMADRTGQALRLLKRQGPHRDRDREAYDRAVQNAAVIDQTARQYAFDLEDPGQIAAAMRYRDEAMAANVDWWHRHTGTKVLLSAHDAHIGYEPVDPAHYPKMQGAFLRDRLGAGYLSVGVTFDHGSFNATGPDGAVRRWSLGPAEPGSNEQVLDRVRYRDYMVDLRTVASPAGDWLRRARPTRSIGTAYPDGPYEVALARSHDVLIHLHQVRAATLRDR</sequence>
<dbReference type="Gene3D" id="3.40.1660.10">
    <property type="entry name" value="EreA-like (biosynthetic domain)"/>
    <property type="match status" value="1"/>
</dbReference>
<dbReference type="InterPro" id="IPR052036">
    <property type="entry name" value="Hydrolase/PRTase-associated"/>
</dbReference>
<dbReference type="PANTHER" id="PTHR31299">
    <property type="entry name" value="ESTERASE, PUTATIVE (AFU_ORTHOLOGUE AFUA_1G05850)-RELATED"/>
    <property type="match status" value="1"/>
</dbReference>
<feature type="signal peptide" evidence="2">
    <location>
        <begin position="1"/>
        <end position="43"/>
    </location>
</feature>
<dbReference type="InterPro" id="IPR007815">
    <property type="entry name" value="Emycin_Estase"/>
</dbReference>
<proteinExistence type="predicted"/>
<feature type="region of interest" description="Disordered" evidence="1">
    <location>
        <begin position="1"/>
        <end position="22"/>
    </location>
</feature>
<evidence type="ECO:0000313" key="4">
    <source>
        <dbReference type="Proteomes" id="UP000035016"/>
    </source>
</evidence>